<dbReference type="GO" id="GO:0005829">
    <property type="term" value="C:cytosol"/>
    <property type="evidence" value="ECO:0007669"/>
    <property type="project" value="TreeGrafter"/>
</dbReference>
<dbReference type="Gene3D" id="3.40.50.300">
    <property type="entry name" value="P-loop containing nucleotide triphosphate hydrolases"/>
    <property type="match status" value="1"/>
</dbReference>
<evidence type="ECO:0000313" key="5">
    <source>
        <dbReference type="Proteomes" id="UP000054495"/>
    </source>
</evidence>
<dbReference type="GO" id="GO:0005524">
    <property type="term" value="F:ATP binding"/>
    <property type="evidence" value="ECO:0007669"/>
    <property type="project" value="InterPro"/>
</dbReference>
<dbReference type="Proteomes" id="UP000054495">
    <property type="component" value="Unassembled WGS sequence"/>
</dbReference>
<gene>
    <name evidence="4" type="ORF">ANCCEY_15548</name>
</gene>
<keyword evidence="1" id="KW-0813">Transport</keyword>
<evidence type="ECO:0000256" key="1">
    <source>
        <dbReference type="ARBA" id="ARBA00022927"/>
    </source>
</evidence>
<feature type="non-terminal residue" evidence="4">
    <location>
        <position position="196"/>
    </location>
</feature>
<evidence type="ECO:0000313" key="4">
    <source>
        <dbReference type="EMBL" id="EPB65389.1"/>
    </source>
</evidence>
<accession>A0A0D6L3S2</accession>
<dbReference type="SUPFAM" id="SSF52540">
    <property type="entry name" value="P-loop containing nucleoside triphosphate hydrolases"/>
    <property type="match status" value="1"/>
</dbReference>
<dbReference type="InterPro" id="IPR027417">
    <property type="entry name" value="P-loop_NTPase"/>
</dbReference>
<protein>
    <submittedName>
        <fullName evidence="4">SecA DEAD-like domain protein</fullName>
    </submittedName>
</protein>
<keyword evidence="5" id="KW-1185">Reference proteome</keyword>
<dbReference type="GO" id="GO:0005886">
    <property type="term" value="C:plasma membrane"/>
    <property type="evidence" value="ECO:0007669"/>
    <property type="project" value="TreeGrafter"/>
</dbReference>
<dbReference type="GO" id="GO:0017038">
    <property type="term" value="P:protein import"/>
    <property type="evidence" value="ECO:0007669"/>
    <property type="project" value="InterPro"/>
</dbReference>
<evidence type="ECO:0000259" key="3">
    <source>
        <dbReference type="PROSITE" id="PS51196"/>
    </source>
</evidence>
<name>A0A0D6L3S2_9BILA</name>
<feature type="domain" description="SecA family profile" evidence="3">
    <location>
        <begin position="3"/>
        <end position="196"/>
    </location>
</feature>
<reference evidence="4 5" key="1">
    <citation type="submission" date="2013-05" db="EMBL/GenBank/DDBJ databases">
        <title>Draft genome of the parasitic nematode Anyclostoma ceylanicum.</title>
        <authorList>
            <person name="Mitreva M."/>
        </authorList>
    </citation>
    <scope>NUCLEOTIDE SEQUENCE [LARGE SCALE GENOMIC DNA]</scope>
</reference>
<dbReference type="EMBL" id="KE128711">
    <property type="protein sequence ID" value="EPB65389.1"/>
    <property type="molecule type" value="Genomic_DNA"/>
</dbReference>
<dbReference type="PROSITE" id="PS51196">
    <property type="entry name" value="SECA_MOTOR_DEAD"/>
    <property type="match status" value="1"/>
</dbReference>
<keyword evidence="2" id="KW-0811">Translocation</keyword>
<dbReference type="GO" id="GO:0006605">
    <property type="term" value="P:protein targeting"/>
    <property type="evidence" value="ECO:0007669"/>
    <property type="project" value="InterPro"/>
</dbReference>
<dbReference type="InterPro" id="IPR000185">
    <property type="entry name" value="SecA"/>
</dbReference>
<dbReference type="SMART" id="SM00957">
    <property type="entry name" value="SecA_DEAD"/>
    <property type="match status" value="1"/>
</dbReference>
<dbReference type="InterPro" id="IPR014018">
    <property type="entry name" value="SecA_motor_DEAD"/>
</dbReference>
<dbReference type="Pfam" id="PF07517">
    <property type="entry name" value="SecA_DEAD"/>
    <property type="match status" value="1"/>
</dbReference>
<dbReference type="AlphaFoldDB" id="A0A0D6L3S2"/>
<sequence>MLSSLLKKIIGDKSVKDRKEYQPYIDKARSFQEQFKSLSDDELRTKTTEFQKAGKVENKDLSINDKEALYDKIDSMTKVIDEKIEETLKEILPEAFAVVVETARRWSENGQLVVKAQDFDRDLAVKKDGITIDGDTAIWHNKWTAAGAEVTWNMVHYDVQLMGGSVLHTGKIAEMQTGEGKTLVSNASRISECDFQ</sequence>
<keyword evidence="1" id="KW-0653">Protein transport</keyword>
<proteinExistence type="predicted"/>
<dbReference type="PANTHER" id="PTHR30612">
    <property type="entry name" value="SECA INNER MEMBRANE COMPONENT OF SEC PROTEIN SECRETION SYSTEM"/>
    <property type="match status" value="1"/>
</dbReference>
<dbReference type="InterPro" id="IPR011115">
    <property type="entry name" value="SecA_DEAD"/>
</dbReference>
<dbReference type="PANTHER" id="PTHR30612:SF0">
    <property type="entry name" value="CHLOROPLAST PROTEIN-TRANSPORTING ATPASE"/>
    <property type="match status" value="1"/>
</dbReference>
<dbReference type="GO" id="GO:0006886">
    <property type="term" value="P:intracellular protein transport"/>
    <property type="evidence" value="ECO:0007669"/>
    <property type="project" value="InterPro"/>
</dbReference>
<evidence type="ECO:0000256" key="2">
    <source>
        <dbReference type="ARBA" id="ARBA00023010"/>
    </source>
</evidence>
<organism evidence="4 5">
    <name type="scientific">Ancylostoma ceylanicum</name>
    <dbReference type="NCBI Taxonomy" id="53326"/>
    <lineage>
        <taxon>Eukaryota</taxon>
        <taxon>Metazoa</taxon>
        <taxon>Ecdysozoa</taxon>
        <taxon>Nematoda</taxon>
        <taxon>Chromadorea</taxon>
        <taxon>Rhabditida</taxon>
        <taxon>Rhabditina</taxon>
        <taxon>Rhabditomorpha</taxon>
        <taxon>Strongyloidea</taxon>
        <taxon>Ancylostomatidae</taxon>
        <taxon>Ancylostomatinae</taxon>
        <taxon>Ancylostoma</taxon>
    </lineage>
</organism>